<organism evidence="6 7">
    <name type="scientific">Fasciolopsis buskii</name>
    <dbReference type="NCBI Taxonomy" id="27845"/>
    <lineage>
        <taxon>Eukaryota</taxon>
        <taxon>Metazoa</taxon>
        <taxon>Spiralia</taxon>
        <taxon>Lophotrochozoa</taxon>
        <taxon>Platyhelminthes</taxon>
        <taxon>Trematoda</taxon>
        <taxon>Digenea</taxon>
        <taxon>Plagiorchiida</taxon>
        <taxon>Echinostomata</taxon>
        <taxon>Echinostomatoidea</taxon>
        <taxon>Fasciolidae</taxon>
        <taxon>Fasciolopsis</taxon>
    </lineage>
</organism>
<dbReference type="Gene3D" id="2.60.40.150">
    <property type="entry name" value="C2 domain"/>
    <property type="match status" value="1"/>
</dbReference>
<keyword evidence="7" id="KW-1185">Reference proteome</keyword>
<feature type="compositionally biased region" description="Polar residues" evidence="2">
    <location>
        <begin position="559"/>
        <end position="570"/>
    </location>
</feature>
<reference evidence="6" key="1">
    <citation type="submission" date="2019-05" db="EMBL/GenBank/DDBJ databases">
        <title>Annotation for the trematode Fasciolopsis buski.</title>
        <authorList>
            <person name="Choi Y.-J."/>
        </authorList>
    </citation>
    <scope>NUCLEOTIDE SEQUENCE</scope>
    <source>
        <strain evidence="6">HT</strain>
        <tissue evidence="6">Whole worm</tissue>
    </source>
</reference>
<dbReference type="GO" id="GO:0005544">
    <property type="term" value="F:calcium-dependent phospholipid binding"/>
    <property type="evidence" value="ECO:0007669"/>
    <property type="project" value="InterPro"/>
</dbReference>
<comment type="similarity">
    <text evidence="1">Belongs to the copine family.</text>
</comment>
<evidence type="ECO:0000313" key="7">
    <source>
        <dbReference type="Proteomes" id="UP000728185"/>
    </source>
</evidence>
<dbReference type="SUPFAM" id="SSF49562">
    <property type="entry name" value="C2 domain (Calcium/lipid-binding domain, CaLB)"/>
    <property type="match status" value="1"/>
</dbReference>
<dbReference type="InterPro" id="IPR035892">
    <property type="entry name" value="C2_domain_sf"/>
</dbReference>
<dbReference type="PANTHER" id="PTHR10857">
    <property type="entry name" value="COPINE"/>
    <property type="match status" value="1"/>
</dbReference>
<keyword evidence="3" id="KW-1133">Transmembrane helix</keyword>
<evidence type="ECO:0000259" key="4">
    <source>
        <dbReference type="Pfam" id="PF00168"/>
    </source>
</evidence>
<evidence type="ECO:0000256" key="1">
    <source>
        <dbReference type="ARBA" id="ARBA00009048"/>
    </source>
</evidence>
<evidence type="ECO:0000256" key="2">
    <source>
        <dbReference type="SAM" id="MobiDB-lite"/>
    </source>
</evidence>
<dbReference type="SUPFAM" id="SSF53300">
    <property type="entry name" value="vWA-like"/>
    <property type="match status" value="1"/>
</dbReference>
<proteinExistence type="inferred from homology"/>
<comment type="caution">
    <text evidence="6">The sequence shown here is derived from an EMBL/GenBank/DDBJ whole genome shotgun (WGS) entry which is preliminary data.</text>
</comment>
<dbReference type="AlphaFoldDB" id="A0A8E0VLX3"/>
<feature type="compositionally biased region" description="Polar residues" evidence="2">
    <location>
        <begin position="496"/>
        <end position="506"/>
    </location>
</feature>
<dbReference type="InterPro" id="IPR000008">
    <property type="entry name" value="C2_dom"/>
</dbReference>
<feature type="domain" description="C2" evidence="4">
    <location>
        <begin position="11"/>
        <end position="56"/>
    </location>
</feature>
<dbReference type="GO" id="GO:0071277">
    <property type="term" value="P:cellular response to calcium ion"/>
    <property type="evidence" value="ECO:0007669"/>
    <property type="project" value="TreeGrafter"/>
</dbReference>
<dbReference type="EMBL" id="LUCM01002832">
    <property type="protein sequence ID" value="KAA0196766.1"/>
    <property type="molecule type" value="Genomic_DNA"/>
</dbReference>
<dbReference type="GO" id="GO:0005886">
    <property type="term" value="C:plasma membrane"/>
    <property type="evidence" value="ECO:0007669"/>
    <property type="project" value="TreeGrafter"/>
</dbReference>
<dbReference type="CDD" id="cd04047">
    <property type="entry name" value="C2B_Copine"/>
    <property type="match status" value="1"/>
</dbReference>
<dbReference type="PANTHER" id="PTHR10857:SF106">
    <property type="entry name" value="C2 DOMAIN-CONTAINING PROTEIN"/>
    <property type="match status" value="1"/>
</dbReference>
<feature type="domain" description="Copine C-terminal" evidence="5">
    <location>
        <begin position="174"/>
        <end position="389"/>
    </location>
</feature>
<evidence type="ECO:0000259" key="5">
    <source>
        <dbReference type="Pfam" id="PF07002"/>
    </source>
</evidence>
<keyword evidence="3" id="KW-0472">Membrane</keyword>
<dbReference type="InterPro" id="IPR036465">
    <property type="entry name" value="vWFA_dom_sf"/>
</dbReference>
<dbReference type="Proteomes" id="UP000728185">
    <property type="component" value="Unassembled WGS sequence"/>
</dbReference>
<dbReference type="Pfam" id="PF00168">
    <property type="entry name" value="C2"/>
    <property type="match status" value="1"/>
</dbReference>
<dbReference type="OrthoDB" id="5855668at2759"/>
<dbReference type="InterPro" id="IPR037768">
    <property type="entry name" value="C2B_Copine"/>
</dbReference>
<dbReference type="InterPro" id="IPR010734">
    <property type="entry name" value="Copine_C"/>
</dbReference>
<evidence type="ECO:0000313" key="6">
    <source>
        <dbReference type="EMBL" id="KAA0196766.1"/>
    </source>
</evidence>
<sequence length="570" mass="63531">MLQENICLKMQGFNLDKKDFFGKSDPYVTIYRRNERGKLQKCCRSEVIKNTLFPDFRPIPICLDKLCGGNIDCDLIGEFTTTISELLRADENGIEFKVWLMIYVLTYITGGIQFIVHLFSFSQLNVKLYFAQSKYSFLDYIFGGTSINVVVGVDLSNHAAAAQLSKSRQIEMAQSCNEYGVAIQAVMEILQEYDSDQLFPAFGFGSKLSTGGKICNKYPLSGDANNYFCKGMAGVLEAYRRSFDVLHLAGPVCFSPIVRDVSETAKRNRDAENYYVLLILTNGTVDDWIETKKAVIEASFLPISIIVIGIGGGNFSDMEILDQDFGLLKVGQEQACRDNVQFVQMRRFLRMAADGTDNLRWSKVALAKEVLAELPSQMMDYFDRSRLAPSHTVPGQPRLLRNLADPVWWRQFTQPFSSPVKSERDTKAETKSSVFDMTRLLEESNVDPTVQTQSIAPAVQATTTQSRPSQEADPAHRLGERLSTNVHMTSVRCLSASLTGESSGPPRTSAHRTPSVKGDDVNSSPKDQGNSLPHVRRQMSLGPAFHSSASGRKLPANYEQVSRKPSTSDK</sequence>
<feature type="transmembrane region" description="Helical" evidence="3">
    <location>
        <begin position="98"/>
        <end position="119"/>
    </location>
</feature>
<protein>
    <submittedName>
        <fullName evidence="6">Copine II</fullName>
    </submittedName>
</protein>
<accession>A0A8E0VLX3</accession>
<dbReference type="InterPro" id="IPR045052">
    <property type="entry name" value="Copine"/>
</dbReference>
<feature type="compositionally biased region" description="Polar residues" evidence="2">
    <location>
        <begin position="446"/>
        <end position="469"/>
    </location>
</feature>
<dbReference type="Pfam" id="PF07002">
    <property type="entry name" value="Copine"/>
    <property type="match status" value="1"/>
</dbReference>
<feature type="compositionally biased region" description="Polar residues" evidence="2">
    <location>
        <begin position="521"/>
        <end position="531"/>
    </location>
</feature>
<evidence type="ECO:0000256" key="3">
    <source>
        <dbReference type="SAM" id="Phobius"/>
    </source>
</evidence>
<feature type="region of interest" description="Disordered" evidence="2">
    <location>
        <begin position="444"/>
        <end position="570"/>
    </location>
</feature>
<name>A0A8E0VLX3_9TREM</name>
<keyword evidence="3" id="KW-0812">Transmembrane</keyword>
<gene>
    <name evidence="6" type="ORF">FBUS_02104</name>
</gene>